<evidence type="ECO:0000313" key="1">
    <source>
        <dbReference type="EMBL" id="MBX63656.1"/>
    </source>
</evidence>
<dbReference type="AlphaFoldDB" id="A0A2P2Q9I2"/>
<dbReference type="EMBL" id="GGEC01083172">
    <property type="protein sequence ID" value="MBX63656.1"/>
    <property type="molecule type" value="Transcribed_RNA"/>
</dbReference>
<accession>A0A2P2Q9I2</accession>
<sequence>MGAASENARVKLLHHSWQNGTLSYASYQFMEAE</sequence>
<protein>
    <submittedName>
        <fullName evidence="1">Uncharacterized protein</fullName>
    </submittedName>
</protein>
<name>A0A2P2Q9I2_RHIMU</name>
<reference evidence="1" key="1">
    <citation type="submission" date="2018-02" db="EMBL/GenBank/DDBJ databases">
        <title>Rhizophora mucronata_Transcriptome.</title>
        <authorList>
            <person name="Meera S.P."/>
            <person name="Sreeshan A."/>
            <person name="Augustine A."/>
        </authorList>
    </citation>
    <scope>NUCLEOTIDE SEQUENCE</scope>
    <source>
        <tissue evidence="1">Leaf</tissue>
    </source>
</reference>
<organism evidence="1">
    <name type="scientific">Rhizophora mucronata</name>
    <name type="common">Asiatic mangrove</name>
    <dbReference type="NCBI Taxonomy" id="61149"/>
    <lineage>
        <taxon>Eukaryota</taxon>
        <taxon>Viridiplantae</taxon>
        <taxon>Streptophyta</taxon>
        <taxon>Embryophyta</taxon>
        <taxon>Tracheophyta</taxon>
        <taxon>Spermatophyta</taxon>
        <taxon>Magnoliopsida</taxon>
        <taxon>eudicotyledons</taxon>
        <taxon>Gunneridae</taxon>
        <taxon>Pentapetalae</taxon>
        <taxon>rosids</taxon>
        <taxon>fabids</taxon>
        <taxon>Malpighiales</taxon>
        <taxon>Rhizophoraceae</taxon>
        <taxon>Rhizophora</taxon>
    </lineage>
</organism>
<proteinExistence type="predicted"/>